<feature type="region of interest" description="Disordered" evidence="1">
    <location>
        <begin position="64"/>
        <end position="147"/>
    </location>
</feature>
<name>A0ABR2USU9_9PEZI</name>
<comment type="caution">
    <text evidence="2">The sequence shown here is derived from an EMBL/GenBank/DDBJ whole genome shotgun (WGS) entry which is preliminary data.</text>
</comment>
<dbReference type="EMBL" id="JARVKF010000398">
    <property type="protein sequence ID" value="KAK9417435.1"/>
    <property type="molecule type" value="Genomic_DNA"/>
</dbReference>
<evidence type="ECO:0000313" key="3">
    <source>
        <dbReference type="Proteomes" id="UP001408356"/>
    </source>
</evidence>
<gene>
    <name evidence="2" type="ORF">SUNI508_08795</name>
</gene>
<protein>
    <submittedName>
        <fullName evidence="2">Uncharacterized protein</fullName>
    </submittedName>
</protein>
<feature type="compositionally biased region" description="Basic and acidic residues" evidence="1">
    <location>
        <begin position="92"/>
        <end position="106"/>
    </location>
</feature>
<keyword evidence="3" id="KW-1185">Reference proteome</keyword>
<proteinExistence type="predicted"/>
<evidence type="ECO:0000256" key="1">
    <source>
        <dbReference type="SAM" id="MobiDB-lite"/>
    </source>
</evidence>
<dbReference type="Proteomes" id="UP001408356">
    <property type="component" value="Unassembled WGS sequence"/>
</dbReference>
<organism evidence="2 3">
    <name type="scientific">Seiridium unicorne</name>
    <dbReference type="NCBI Taxonomy" id="138068"/>
    <lineage>
        <taxon>Eukaryota</taxon>
        <taxon>Fungi</taxon>
        <taxon>Dikarya</taxon>
        <taxon>Ascomycota</taxon>
        <taxon>Pezizomycotina</taxon>
        <taxon>Sordariomycetes</taxon>
        <taxon>Xylariomycetidae</taxon>
        <taxon>Amphisphaeriales</taxon>
        <taxon>Sporocadaceae</taxon>
        <taxon>Seiridium</taxon>
    </lineage>
</organism>
<sequence length="147" mass="16629">MCCRKNRTAYAAPAGRAAIPDPTPYGSDTFQNRRGCCGGRRRRRRGGLIAMIVRAIIERHEAKQAQRVASGRDAVEDPKRPLPQVPALYEAEYQHTAKEYEKREKSEEEEEEEHGRRVSFDSGLGEWTPVSAPPPSYEMVERSEKGL</sequence>
<evidence type="ECO:0000313" key="2">
    <source>
        <dbReference type="EMBL" id="KAK9417435.1"/>
    </source>
</evidence>
<accession>A0ABR2USU9</accession>
<reference evidence="2 3" key="1">
    <citation type="journal article" date="2024" name="J. Plant Pathol.">
        <title>Sequence and assembly of the genome of Seiridium unicorne, isolate CBS 538.82, causal agent of cypress canker disease.</title>
        <authorList>
            <person name="Scali E."/>
            <person name="Rocca G.D."/>
            <person name="Danti R."/>
            <person name="Garbelotto M."/>
            <person name="Barberini S."/>
            <person name="Baroncelli R."/>
            <person name="Emiliani G."/>
        </authorList>
    </citation>
    <scope>NUCLEOTIDE SEQUENCE [LARGE SCALE GENOMIC DNA]</scope>
    <source>
        <strain evidence="2 3">BM-138-508</strain>
    </source>
</reference>